<dbReference type="RefSeq" id="XP_005716034.1">
    <property type="nucleotide sequence ID" value="XM_005715977.1"/>
</dbReference>
<keyword evidence="11" id="KW-1185">Reference proteome</keyword>
<feature type="transmembrane region" description="Helical" evidence="8">
    <location>
        <begin position="343"/>
        <end position="371"/>
    </location>
</feature>
<evidence type="ECO:0000256" key="3">
    <source>
        <dbReference type="ARBA" id="ARBA00022692"/>
    </source>
</evidence>
<evidence type="ECO:0000259" key="9">
    <source>
        <dbReference type="PROSITE" id="PS50939"/>
    </source>
</evidence>
<keyword evidence="6 8" id="KW-0472">Membrane</keyword>
<feature type="compositionally biased region" description="Polar residues" evidence="7">
    <location>
        <begin position="473"/>
        <end position="489"/>
    </location>
</feature>
<feature type="transmembrane region" description="Helical" evidence="8">
    <location>
        <begin position="261"/>
        <end position="287"/>
    </location>
</feature>
<dbReference type="CDD" id="cd08760">
    <property type="entry name" value="Cyt_b561_FRRS1_like"/>
    <property type="match status" value="1"/>
</dbReference>
<dbReference type="PANTHER" id="PTHR23130:SF159">
    <property type="entry name" value="OS08G0335600 PROTEIN"/>
    <property type="match status" value="1"/>
</dbReference>
<dbReference type="InterPro" id="IPR006593">
    <property type="entry name" value="Cyt_b561/ferric_Rdtase_TM"/>
</dbReference>
<dbReference type="AlphaFoldDB" id="R7QFL5"/>
<evidence type="ECO:0000256" key="2">
    <source>
        <dbReference type="ARBA" id="ARBA00022448"/>
    </source>
</evidence>
<evidence type="ECO:0000256" key="7">
    <source>
        <dbReference type="SAM" id="MobiDB-lite"/>
    </source>
</evidence>
<evidence type="ECO:0000313" key="10">
    <source>
        <dbReference type="EMBL" id="CDF36215.1"/>
    </source>
</evidence>
<proteinExistence type="predicted"/>
<evidence type="ECO:0000256" key="4">
    <source>
        <dbReference type="ARBA" id="ARBA00022982"/>
    </source>
</evidence>
<reference evidence="11" key="1">
    <citation type="journal article" date="2013" name="Proc. Natl. Acad. Sci. U.S.A.">
        <title>Genome structure and metabolic features in the red seaweed Chondrus crispus shed light on evolution of the Archaeplastida.</title>
        <authorList>
            <person name="Collen J."/>
            <person name="Porcel B."/>
            <person name="Carre W."/>
            <person name="Ball S.G."/>
            <person name="Chaparro C."/>
            <person name="Tonon T."/>
            <person name="Barbeyron T."/>
            <person name="Michel G."/>
            <person name="Noel B."/>
            <person name="Valentin K."/>
            <person name="Elias M."/>
            <person name="Artiguenave F."/>
            <person name="Arun A."/>
            <person name="Aury J.M."/>
            <person name="Barbosa-Neto J.F."/>
            <person name="Bothwell J.H."/>
            <person name="Bouget F.Y."/>
            <person name="Brillet L."/>
            <person name="Cabello-Hurtado F."/>
            <person name="Capella-Gutierrez S."/>
            <person name="Charrier B."/>
            <person name="Cladiere L."/>
            <person name="Cock J.M."/>
            <person name="Coelho S.M."/>
            <person name="Colleoni C."/>
            <person name="Czjzek M."/>
            <person name="Da Silva C."/>
            <person name="Delage L."/>
            <person name="Denoeud F."/>
            <person name="Deschamps P."/>
            <person name="Dittami S.M."/>
            <person name="Gabaldon T."/>
            <person name="Gachon C.M."/>
            <person name="Groisillier A."/>
            <person name="Herve C."/>
            <person name="Jabbari K."/>
            <person name="Katinka M."/>
            <person name="Kloareg B."/>
            <person name="Kowalczyk N."/>
            <person name="Labadie K."/>
            <person name="Leblanc C."/>
            <person name="Lopez P.J."/>
            <person name="McLachlan D.H."/>
            <person name="Meslet-Cladiere L."/>
            <person name="Moustafa A."/>
            <person name="Nehr Z."/>
            <person name="Nyvall Collen P."/>
            <person name="Panaud O."/>
            <person name="Partensky F."/>
            <person name="Poulain J."/>
            <person name="Rensing S.A."/>
            <person name="Rousvoal S."/>
            <person name="Samson G."/>
            <person name="Symeonidi A."/>
            <person name="Weissenbach J."/>
            <person name="Zambounis A."/>
            <person name="Wincker P."/>
            <person name="Boyen C."/>
        </authorList>
    </citation>
    <scope>NUCLEOTIDE SEQUENCE [LARGE SCALE GENOMIC DNA]</scope>
    <source>
        <strain evidence="11">cv. Stackhouse</strain>
    </source>
</reference>
<dbReference type="STRING" id="2769.R7QFL5"/>
<feature type="domain" description="Cytochrome b561" evidence="9">
    <location>
        <begin position="193"/>
        <end position="406"/>
    </location>
</feature>
<keyword evidence="5 8" id="KW-1133">Transmembrane helix</keyword>
<evidence type="ECO:0000256" key="1">
    <source>
        <dbReference type="ARBA" id="ARBA00004370"/>
    </source>
</evidence>
<keyword evidence="2" id="KW-0813">Transport</keyword>
<gene>
    <name evidence="10" type="ORF">CHC_T00004606001</name>
</gene>
<comment type="subcellular location">
    <subcellularLocation>
        <location evidence="1">Membrane</location>
    </subcellularLocation>
</comment>
<dbReference type="PROSITE" id="PS50939">
    <property type="entry name" value="CYTOCHROME_B561"/>
    <property type="match status" value="1"/>
</dbReference>
<organism evidence="10 11">
    <name type="scientific">Chondrus crispus</name>
    <name type="common">Carrageen Irish moss</name>
    <name type="synonym">Polymorpha crispa</name>
    <dbReference type="NCBI Taxonomy" id="2769"/>
    <lineage>
        <taxon>Eukaryota</taxon>
        <taxon>Rhodophyta</taxon>
        <taxon>Florideophyceae</taxon>
        <taxon>Rhodymeniophycidae</taxon>
        <taxon>Gigartinales</taxon>
        <taxon>Gigartinaceae</taxon>
        <taxon>Chondrus</taxon>
    </lineage>
</organism>
<feature type="transmembrane region" description="Helical" evidence="8">
    <location>
        <begin position="299"/>
        <end position="322"/>
    </location>
</feature>
<dbReference type="KEGG" id="ccp:CHC_T00004606001"/>
<evidence type="ECO:0000256" key="6">
    <source>
        <dbReference type="ARBA" id="ARBA00023136"/>
    </source>
</evidence>
<dbReference type="PANTHER" id="PTHR23130">
    <property type="entry name" value="CYTOCHROME B561 AND DOMON DOMAIN-CONTAINING PROTEIN"/>
    <property type="match status" value="1"/>
</dbReference>
<evidence type="ECO:0000256" key="8">
    <source>
        <dbReference type="SAM" id="Phobius"/>
    </source>
</evidence>
<keyword evidence="3 8" id="KW-0812">Transmembrane</keyword>
<keyword evidence="4" id="KW-0249">Electron transport</keyword>
<name>R7QFL5_CHOCR</name>
<dbReference type="SMART" id="SM00665">
    <property type="entry name" value="B561"/>
    <property type="match status" value="1"/>
</dbReference>
<dbReference type="Proteomes" id="UP000012073">
    <property type="component" value="Unassembled WGS sequence"/>
</dbReference>
<evidence type="ECO:0000256" key="5">
    <source>
        <dbReference type="ARBA" id="ARBA00022989"/>
    </source>
</evidence>
<feature type="transmembrane region" description="Helical" evidence="8">
    <location>
        <begin position="228"/>
        <end position="249"/>
    </location>
</feature>
<protein>
    <recommendedName>
        <fullName evidence="9">Cytochrome b561 domain-containing protein</fullName>
    </recommendedName>
</protein>
<dbReference type="Pfam" id="PF03188">
    <property type="entry name" value="Cytochrom_B561"/>
    <property type="match status" value="1"/>
</dbReference>
<dbReference type="GeneID" id="17323746"/>
<evidence type="ECO:0000313" key="11">
    <source>
        <dbReference type="Proteomes" id="UP000012073"/>
    </source>
</evidence>
<accession>R7QFL5</accession>
<sequence length="540" mass="59427">MHSATFTPARDVVMFGGCYASDKHGGICPSRDTWLLEYDPEKTSDIDTADVETSAESIPEFMPETDAVRWQKLPRGPPPRVGAAMAQGLNSFEDAYSGQRDIAILYSGSQRTDDLPSDQVMTMPHFDGGVVDIVSTTSRAWLHERVHYVGPEKQRQKTLDRRKGATLNAVRDVTSEETDIDQPSEYYLVFGGEFEDGSFTNALLKLSFDAFVESELIEDETPYTTRPMIHGILMFLSWGILMVIGTFSSRFAKDKEGKSRFFVVHVFVQLVALVLAWAGAGIAIYGRRRSNSSFAHGKIGLVALFLASFQPIMAVIGILLRLRNASSEIENRAKLSERLFPRICLFYHRTVGMAIIVLAAVNVTLGLFLIVAPATLWIQWIVYACLVFIAGLILEVIGGRRAGPDHMHAKVPSVNQGGISGGSSYPSCVVQSLKGESTADMLRRSTSSFGNRNKPAADEIPAENVSKGEETPWNGSQVGASFSSYSAQEKGTEHMEDALEQQLTELGVHFRNTGASQFSMRERLDSGTSLMSVYQDPDSY</sequence>
<dbReference type="GO" id="GO:0016020">
    <property type="term" value="C:membrane"/>
    <property type="evidence" value="ECO:0007669"/>
    <property type="project" value="UniProtKB-SubCell"/>
</dbReference>
<feature type="transmembrane region" description="Helical" evidence="8">
    <location>
        <begin position="377"/>
        <end position="397"/>
    </location>
</feature>
<dbReference type="Gramene" id="CDF36215">
    <property type="protein sequence ID" value="CDF36215"/>
    <property type="gene ID" value="CHC_T00004606001"/>
</dbReference>
<feature type="region of interest" description="Disordered" evidence="7">
    <location>
        <begin position="445"/>
        <end position="494"/>
    </location>
</feature>
<dbReference type="EMBL" id="HG001766">
    <property type="protein sequence ID" value="CDF36215.1"/>
    <property type="molecule type" value="Genomic_DNA"/>
</dbReference>
<dbReference type="OrthoDB" id="2419613at2759"/>
<dbReference type="Gene3D" id="1.20.120.1770">
    <property type="match status" value="1"/>
</dbReference>